<feature type="repeat" description="ANK" evidence="2">
    <location>
        <begin position="908"/>
        <end position="940"/>
    </location>
</feature>
<evidence type="ECO:0000313" key="5">
    <source>
        <dbReference type="EMBL" id="KAF9065981.1"/>
    </source>
</evidence>
<evidence type="ECO:0000256" key="1">
    <source>
        <dbReference type="ARBA" id="ARBA00022737"/>
    </source>
</evidence>
<dbReference type="Pfam" id="PF24883">
    <property type="entry name" value="NPHP3_N"/>
    <property type="match status" value="1"/>
</dbReference>
<comment type="caution">
    <text evidence="5">The sequence shown here is derived from an EMBL/GenBank/DDBJ whole genome shotgun (WGS) entry which is preliminary data.</text>
</comment>
<keyword evidence="2" id="KW-0040">ANK repeat</keyword>
<keyword evidence="1" id="KW-0677">Repeat</keyword>
<evidence type="ECO:0000259" key="4">
    <source>
        <dbReference type="Pfam" id="PF24883"/>
    </source>
</evidence>
<dbReference type="Gene3D" id="1.25.40.20">
    <property type="entry name" value="Ankyrin repeat-containing domain"/>
    <property type="match status" value="5"/>
</dbReference>
<evidence type="ECO:0000313" key="6">
    <source>
        <dbReference type="Proteomes" id="UP000772434"/>
    </source>
</evidence>
<evidence type="ECO:0000259" key="3">
    <source>
        <dbReference type="Pfam" id="PF22939"/>
    </source>
</evidence>
<feature type="repeat" description="ANK" evidence="2">
    <location>
        <begin position="570"/>
        <end position="602"/>
    </location>
</feature>
<dbReference type="InterPro" id="IPR002110">
    <property type="entry name" value="Ankyrin_rpt"/>
</dbReference>
<dbReference type="Proteomes" id="UP000772434">
    <property type="component" value="Unassembled WGS sequence"/>
</dbReference>
<dbReference type="SUPFAM" id="SSF52540">
    <property type="entry name" value="P-loop containing nucleoside triphosphate hydrolases"/>
    <property type="match status" value="1"/>
</dbReference>
<feature type="repeat" description="ANK" evidence="2">
    <location>
        <begin position="669"/>
        <end position="701"/>
    </location>
</feature>
<feature type="repeat" description="ANK" evidence="2">
    <location>
        <begin position="842"/>
        <end position="874"/>
    </location>
</feature>
<dbReference type="InterPro" id="IPR027417">
    <property type="entry name" value="P-loop_NTPase"/>
</dbReference>
<reference evidence="5" key="1">
    <citation type="submission" date="2020-11" db="EMBL/GenBank/DDBJ databases">
        <authorList>
            <consortium name="DOE Joint Genome Institute"/>
            <person name="Ahrendt S."/>
            <person name="Riley R."/>
            <person name="Andreopoulos W."/>
            <person name="Labutti K."/>
            <person name="Pangilinan J."/>
            <person name="Ruiz-Duenas F.J."/>
            <person name="Barrasa J.M."/>
            <person name="Sanchez-Garcia M."/>
            <person name="Camarero S."/>
            <person name="Miyauchi S."/>
            <person name="Serrano A."/>
            <person name="Linde D."/>
            <person name="Babiker R."/>
            <person name="Drula E."/>
            <person name="Ayuso-Fernandez I."/>
            <person name="Pacheco R."/>
            <person name="Padilla G."/>
            <person name="Ferreira P."/>
            <person name="Barriuso J."/>
            <person name="Kellner H."/>
            <person name="Castanera R."/>
            <person name="Alfaro M."/>
            <person name="Ramirez L."/>
            <person name="Pisabarro A.G."/>
            <person name="Kuo A."/>
            <person name="Tritt A."/>
            <person name="Lipzen A."/>
            <person name="He G."/>
            <person name="Yan M."/>
            <person name="Ng V."/>
            <person name="Cullen D."/>
            <person name="Martin F."/>
            <person name="Rosso M.-N."/>
            <person name="Henrissat B."/>
            <person name="Hibbett D."/>
            <person name="Martinez A.T."/>
            <person name="Grigoriev I.V."/>
        </authorList>
    </citation>
    <scope>NUCLEOTIDE SEQUENCE</scope>
    <source>
        <strain evidence="5">AH 40177</strain>
    </source>
</reference>
<name>A0A9P5PMG2_9AGAR</name>
<accession>A0A9P5PMG2</accession>
<protein>
    <submittedName>
        <fullName evidence="5">Ankyrin repeat-containing domain protein</fullName>
    </submittedName>
</protein>
<dbReference type="Gene3D" id="3.40.50.300">
    <property type="entry name" value="P-loop containing nucleotide triphosphate hydrolases"/>
    <property type="match status" value="1"/>
</dbReference>
<dbReference type="Pfam" id="PF00023">
    <property type="entry name" value="Ank"/>
    <property type="match status" value="1"/>
</dbReference>
<dbReference type="OrthoDB" id="194358at2759"/>
<dbReference type="SUPFAM" id="SSF48403">
    <property type="entry name" value="Ankyrin repeat"/>
    <property type="match status" value="3"/>
</dbReference>
<dbReference type="Pfam" id="PF22939">
    <property type="entry name" value="WHD_GPIID"/>
    <property type="match status" value="1"/>
</dbReference>
<sequence>MNEPSSDRNFREQQDNLQAGVDRPGSMFAGASNFTMVKPQFQATTNIQNIQNNYHTWNTNDVSDIRKWFNAPNPSTNFVAASKLRTPGTGEWIFSDPQFVKWRQATSGVLWIQGKVGSGKTLLSTAIIQQLRGDPALLCCYYYFDNRDNSRIKTNVQGLLQSLLLQMGTRQEKVHPALYKLYQSSNQGLMEPTIAELSATLEEVSKGLSPVYLVLDAMDECSEAIDVSKHLAHLKKNVCIAVTSRYLAETSYDVSWYIHLDDTQFFRQDLAKYLEDKLSHRKLRPELFTEIINHLSEGAQGQFRWVDCQTPKAMREALKKLPKTLEDTYTLAMERMKESQLLMWLVYAFEPLSVAQVTDILAVDLDDQMFDPEMRSLEFESGTYDILDSTLITVNVRKVVQLAHNSVKEFLTQTHAEGNIRTLFEINEHLAHSIICQTCLIYLHQFNKEEMLPENQYIFNQLYPLGLYAAEHWPSHMERLDDDLPEQKPAKDLAISLVKDSSQLSYVNWIRIHAPSQNQSSVTDNPTYNPTLDSRKIQSQHYYMASLNMLSITKHLLVKNLADVNAQGEKYGNALQVASWRGHRDIVQLLLEHKGDVNAQGGQYGNALQAASQRGNKVIVHLLLEYKADVNVQGGHYGNALQAASQRGNKDIVQLLLEYKADVNAQRGYYGNALQAAARRGNKDIVKLLLEYKADVIAQGGKYGNALQAATSAGETSIVQLLLDYDADVNAQGGKYGNALQAACQRGDRDISQLLLYHNADVNAQGGRYGNALQAAISAEDKYIAQLLLDHNVDLLLSHKADVNAQGGYYGNALQAASWRGKKDMVWFLLEHKADVNAKGGEYGNALLAAVNERENDIVQLLLQNGADVNAHGGYYGNALQTASYKGDNDIVQLLLEHKADVNVQGGHYGNALQAASYSGNRNIVHFLLEHNANVNAKGGEYGNALQAAISAEAKYIAQILLDHNADVNAQGGYYGNALQAASACADRDMVQLLLEYKADVNAQGGYYGNALQAASWRGKKDIVQLLLEHKTDVYAQGSQYGNALQAAISQGENDIVQLVLAHKVNFNT</sequence>
<dbReference type="InterPro" id="IPR036770">
    <property type="entry name" value="Ankyrin_rpt-contain_sf"/>
</dbReference>
<feature type="domain" description="Nephrocystin 3-like N-terminal" evidence="4">
    <location>
        <begin position="88"/>
        <end position="245"/>
    </location>
</feature>
<dbReference type="PANTHER" id="PTHR24118">
    <property type="entry name" value="POTE ANKYRIN DOMAIN"/>
    <property type="match status" value="1"/>
</dbReference>
<feature type="repeat" description="ANK" evidence="2">
    <location>
        <begin position="875"/>
        <end position="907"/>
    </location>
</feature>
<dbReference type="EMBL" id="JADNRY010000094">
    <property type="protein sequence ID" value="KAF9065981.1"/>
    <property type="molecule type" value="Genomic_DNA"/>
</dbReference>
<feature type="domain" description="GPI inositol-deacylase winged helix" evidence="3">
    <location>
        <begin position="333"/>
        <end position="415"/>
    </location>
</feature>
<feature type="repeat" description="ANK" evidence="2">
    <location>
        <begin position="702"/>
        <end position="734"/>
    </location>
</feature>
<dbReference type="InterPro" id="IPR054471">
    <property type="entry name" value="GPIID_WHD"/>
</dbReference>
<feature type="repeat" description="ANK" evidence="2">
    <location>
        <begin position="636"/>
        <end position="668"/>
    </location>
</feature>
<dbReference type="SMART" id="SM00248">
    <property type="entry name" value="ANK"/>
    <property type="match status" value="16"/>
</dbReference>
<evidence type="ECO:0000256" key="2">
    <source>
        <dbReference type="PROSITE-ProRule" id="PRU00023"/>
    </source>
</evidence>
<dbReference type="InterPro" id="IPR056884">
    <property type="entry name" value="NPHP3-like_N"/>
</dbReference>
<keyword evidence="6" id="KW-1185">Reference proteome</keyword>
<dbReference type="PROSITE" id="PS50088">
    <property type="entry name" value="ANK_REPEAT"/>
    <property type="match status" value="7"/>
</dbReference>
<dbReference type="PROSITE" id="PS50297">
    <property type="entry name" value="ANK_REP_REGION"/>
    <property type="match status" value="2"/>
</dbReference>
<dbReference type="Pfam" id="PF12796">
    <property type="entry name" value="Ank_2"/>
    <property type="match status" value="5"/>
</dbReference>
<organism evidence="5 6">
    <name type="scientific">Rhodocollybia butyracea</name>
    <dbReference type="NCBI Taxonomy" id="206335"/>
    <lineage>
        <taxon>Eukaryota</taxon>
        <taxon>Fungi</taxon>
        <taxon>Dikarya</taxon>
        <taxon>Basidiomycota</taxon>
        <taxon>Agaricomycotina</taxon>
        <taxon>Agaricomycetes</taxon>
        <taxon>Agaricomycetidae</taxon>
        <taxon>Agaricales</taxon>
        <taxon>Marasmiineae</taxon>
        <taxon>Omphalotaceae</taxon>
        <taxon>Rhodocollybia</taxon>
    </lineage>
</organism>
<dbReference type="PANTHER" id="PTHR24118:SF99">
    <property type="entry name" value="POTE ANKYRIN DOMAIN FAMILY MEMBER 3C-RELATED"/>
    <property type="match status" value="1"/>
</dbReference>
<proteinExistence type="predicted"/>
<dbReference type="AlphaFoldDB" id="A0A9P5PMG2"/>
<gene>
    <name evidence="5" type="ORF">BDP27DRAFT_1331224</name>
</gene>